<dbReference type="InterPro" id="IPR011333">
    <property type="entry name" value="SKP1/BTB/POZ_sf"/>
</dbReference>
<proteinExistence type="predicted"/>
<dbReference type="PROSITE" id="PS50097">
    <property type="entry name" value="BTB"/>
    <property type="match status" value="1"/>
</dbReference>
<dbReference type="SUPFAM" id="SSF54695">
    <property type="entry name" value="POZ domain"/>
    <property type="match status" value="1"/>
</dbReference>
<organism evidence="3 4">
    <name type="scientific">Priapulus caudatus</name>
    <name type="common">Priapulid worm</name>
    <dbReference type="NCBI Taxonomy" id="37621"/>
    <lineage>
        <taxon>Eukaryota</taxon>
        <taxon>Metazoa</taxon>
        <taxon>Ecdysozoa</taxon>
        <taxon>Scalidophora</taxon>
        <taxon>Priapulida</taxon>
        <taxon>Priapulimorpha</taxon>
        <taxon>Priapulimorphida</taxon>
        <taxon>Priapulidae</taxon>
        <taxon>Priapulus</taxon>
    </lineage>
</organism>
<evidence type="ECO:0000313" key="3">
    <source>
        <dbReference type="Proteomes" id="UP000695022"/>
    </source>
</evidence>
<dbReference type="Gene3D" id="3.30.710.10">
    <property type="entry name" value="Potassium Channel Kv1.1, Chain A"/>
    <property type="match status" value="1"/>
</dbReference>
<dbReference type="InterPro" id="IPR003131">
    <property type="entry name" value="T1-type_BTB"/>
</dbReference>
<keyword evidence="3" id="KW-1185">Reference proteome</keyword>
<dbReference type="InterPro" id="IPR001680">
    <property type="entry name" value="WD40_rpt"/>
</dbReference>
<dbReference type="RefSeq" id="XP_014670209.1">
    <property type="nucleotide sequence ID" value="XM_014814723.1"/>
</dbReference>
<accession>A0ABM1EDD8</accession>
<evidence type="ECO:0000313" key="4">
    <source>
        <dbReference type="RefSeq" id="XP_014670209.1"/>
    </source>
</evidence>
<dbReference type="SUPFAM" id="SSF50978">
    <property type="entry name" value="WD40 repeat-like"/>
    <property type="match status" value="1"/>
</dbReference>
<dbReference type="PANTHER" id="PTHR15859:SF1">
    <property type="entry name" value="BTB DOMAIN-CONTAINING PROTEIN"/>
    <property type="match status" value="1"/>
</dbReference>
<dbReference type="InterPro" id="IPR047876">
    <property type="entry name" value="SHKBP1/KCTD3"/>
</dbReference>
<dbReference type="SMART" id="SM00225">
    <property type="entry name" value="BTB"/>
    <property type="match status" value="1"/>
</dbReference>
<protein>
    <submittedName>
        <fullName evidence="4">BTB/POZ domain-containing protein KCTD3-like</fullName>
    </submittedName>
</protein>
<dbReference type="InterPro" id="IPR015943">
    <property type="entry name" value="WD40/YVTN_repeat-like_dom_sf"/>
</dbReference>
<dbReference type="Gene3D" id="2.130.10.10">
    <property type="entry name" value="YVTN repeat-like/Quinoprotein amine dehydrogenase"/>
    <property type="match status" value="2"/>
</dbReference>
<dbReference type="InterPro" id="IPR036322">
    <property type="entry name" value="WD40_repeat_dom_sf"/>
</dbReference>
<feature type="region of interest" description="Disordered" evidence="1">
    <location>
        <begin position="181"/>
        <end position="205"/>
    </location>
</feature>
<sequence>MAAAPSVFPGDIIHLNVGGTRYSTSRQTLTWVPDTFFTSMLSGRISTLKDENGAIFIDRDPSAFGVILNFLRTKQFDVSNLDLATIKSEAEFYGITTLVKRLGLCEDLNHSSCGNVLFHGYIVPPAIPVQDLPPTPMPSRSSTVADFAEVRPGTVMRVGDAARTAHFASMDARGAGHVRGASADLRPAPRLPTHSRTSSVDLRHSRTSSTDLGYRACRPDTGATTAGYSSGGMTDANKVCILAGSHNWIAVAYSHFICLYRMKESVGWHLCATSPHMESTIERLALNAKVLAPNQIDHKDKMLAVSYGNLIRLWSVSSSQDLINLSEVGTFNLTVHVDELFFIGSQLVAISQLGKVGVWHAMSQHWQIQDVVPITSYDTAGSFLLLGCSNGSIYYIDMQKFPLRMKDNDLLVTELYKDPGGDMVTALSVYLTPKTSISGNWIEIAYGTSSGTVRVIVQHPETVGHGPQLFQTFTVHRSPVTKVMLSEKHLVSVCLEYNHVRTWSVTRFRGMISTQPGSTPLASFKIVSLEDVDPHVSYTSGNDYGPYGVQDEDQVFVQKVVPETDQLFVRLSSTGKRVCMIKSVDGSTISSFCVHECEGSSRMGSRPRRYLFTGHVNGAIQMWDITTALELCNKPEKKEEAEGVGGPTEKELLRMMEHCDCTGSLNSTPSFSPSPSLLLCGFPHGGARLKASNLAFLLQASQTEAPESLKATTC</sequence>
<evidence type="ECO:0000259" key="2">
    <source>
        <dbReference type="PROSITE" id="PS50097"/>
    </source>
</evidence>
<evidence type="ECO:0000256" key="1">
    <source>
        <dbReference type="SAM" id="MobiDB-lite"/>
    </source>
</evidence>
<reference evidence="4" key="1">
    <citation type="submission" date="2025-08" db="UniProtKB">
        <authorList>
            <consortium name="RefSeq"/>
        </authorList>
    </citation>
    <scope>IDENTIFICATION</scope>
</reference>
<dbReference type="PANTHER" id="PTHR15859">
    <property type="entry name" value="SETA BINDING PROTEIN 1"/>
    <property type="match status" value="1"/>
</dbReference>
<gene>
    <name evidence="4" type="primary">LOC106811180</name>
</gene>
<feature type="domain" description="BTB" evidence="2">
    <location>
        <begin position="11"/>
        <end position="80"/>
    </location>
</feature>
<dbReference type="GeneID" id="106811180"/>
<dbReference type="InterPro" id="IPR000210">
    <property type="entry name" value="BTB/POZ_dom"/>
</dbReference>
<dbReference type="Proteomes" id="UP000695022">
    <property type="component" value="Unplaced"/>
</dbReference>
<name>A0ABM1EDD8_PRICU</name>
<dbReference type="CDD" id="cd18363">
    <property type="entry name" value="BTB_POZ_KCTD3-like"/>
    <property type="match status" value="1"/>
</dbReference>
<dbReference type="Pfam" id="PF02214">
    <property type="entry name" value="BTB_2"/>
    <property type="match status" value="1"/>
</dbReference>
<dbReference type="SMART" id="SM00320">
    <property type="entry name" value="WD40"/>
    <property type="match status" value="2"/>
</dbReference>